<dbReference type="PANTHER" id="PTHR10855:SF1">
    <property type="entry name" value="26S PROTEASOME NON-ATPASE REGULATORY SUBUNIT 12"/>
    <property type="match status" value="1"/>
</dbReference>
<dbReference type="Gene3D" id="1.10.10.10">
    <property type="entry name" value="Winged helix-like DNA-binding domain superfamily/Winged helix DNA-binding domain"/>
    <property type="match status" value="1"/>
</dbReference>
<dbReference type="AlphaFoldDB" id="A0A2V0P4U3"/>
<evidence type="ECO:0000259" key="4">
    <source>
        <dbReference type="PROSITE" id="PS50250"/>
    </source>
</evidence>
<dbReference type="InParanoid" id="A0A2V0P4U3"/>
<comment type="similarity">
    <text evidence="1">Belongs to the proteasome subunit p55 family.</text>
</comment>
<evidence type="ECO:0000256" key="1">
    <source>
        <dbReference type="ARBA" id="ARBA00006397"/>
    </source>
</evidence>
<dbReference type="FunCoup" id="A0A2V0P4U3">
    <property type="interactions" value="2433"/>
</dbReference>
<dbReference type="EMBL" id="BDRX01000046">
    <property type="protein sequence ID" value="GBF93932.1"/>
    <property type="molecule type" value="Genomic_DNA"/>
</dbReference>
<organism evidence="5 6">
    <name type="scientific">Raphidocelis subcapitata</name>
    <dbReference type="NCBI Taxonomy" id="307507"/>
    <lineage>
        <taxon>Eukaryota</taxon>
        <taxon>Viridiplantae</taxon>
        <taxon>Chlorophyta</taxon>
        <taxon>core chlorophytes</taxon>
        <taxon>Chlorophyceae</taxon>
        <taxon>CS clade</taxon>
        <taxon>Sphaeropleales</taxon>
        <taxon>Selenastraceae</taxon>
        <taxon>Raphidocelis</taxon>
    </lineage>
</organism>
<reference evidence="5 6" key="1">
    <citation type="journal article" date="2018" name="Sci. Rep.">
        <title>Raphidocelis subcapitata (=Pseudokirchneriella subcapitata) provides an insight into genome evolution and environmental adaptations in the Sphaeropleales.</title>
        <authorList>
            <person name="Suzuki S."/>
            <person name="Yamaguchi H."/>
            <person name="Nakajima N."/>
            <person name="Kawachi M."/>
        </authorList>
    </citation>
    <scope>NUCLEOTIDE SEQUENCE [LARGE SCALE GENOMIC DNA]</scope>
    <source>
        <strain evidence="5 6">NIES-35</strain>
    </source>
</reference>
<dbReference type="FunFam" id="1.10.10.10:FF:000070">
    <property type="entry name" value="26S proteasome non-ATPase regulatory subunit 12"/>
    <property type="match status" value="1"/>
</dbReference>
<evidence type="ECO:0000256" key="3">
    <source>
        <dbReference type="ARBA" id="ARBA00064920"/>
    </source>
</evidence>
<proteinExistence type="inferred from homology"/>
<dbReference type="Pfam" id="PF01399">
    <property type="entry name" value="PCI"/>
    <property type="match status" value="1"/>
</dbReference>
<dbReference type="GO" id="GO:0005737">
    <property type="term" value="C:cytoplasm"/>
    <property type="evidence" value="ECO:0007669"/>
    <property type="project" value="TreeGrafter"/>
</dbReference>
<evidence type="ECO:0000256" key="2">
    <source>
        <dbReference type="ARBA" id="ARBA00022942"/>
    </source>
</evidence>
<dbReference type="InterPro" id="IPR036390">
    <property type="entry name" value="WH_DNA-bd_sf"/>
</dbReference>
<dbReference type="GO" id="GO:0008541">
    <property type="term" value="C:proteasome regulatory particle, lid subcomplex"/>
    <property type="evidence" value="ECO:0007669"/>
    <property type="project" value="TreeGrafter"/>
</dbReference>
<dbReference type="InterPro" id="IPR054559">
    <property type="entry name" value="PSMD12-CSN4-like_N"/>
</dbReference>
<dbReference type="Pfam" id="PF22241">
    <property type="entry name" value="PSMD12-CSN4_N"/>
    <property type="match status" value="2"/>
</dbReference>
<dbReference type="Pfam" id="PF18098">
    <property type="entry name" value="RPN5_C"/>
    <property type="match status" value="1"/>
</dbReference>
<dbReference type="SUPFAM" id="SSF46785">
    <property type="entry name" value="Winged helix' DNA-binding domain"/>
    <property type="match status" value="1"/>
</dbReference>
<dbReference type="PANTHER" id="PTHR10855">
    <property type="entry name" value="26S PROTEASOME NON-ATPASE REGULATORY SUBUNIT 12/COP9 SIGNALOSOME COMPLEX SUBUNIT 4"/>
    <property type="match status" value="1"/>
</dbReference>
<dbReference type="InterPro" id="IPR040896">
    <property type="entry name" value="RPN5_C"/>
</dbReference>
<keyword evidence="6" id="KW-1185">Reference proteome</keyword>
<evidence type="ECO:0000313" key="6">
    <source>
        <dbReference type="Proteomes" id="UP000247498"/>
    </source>
</evidence>
<evidence type="ECO:0000313" key="5">
    <source>
        <dbReference type="EMBL" id="GBF93932.1"/>
    </source>
</evidence>
<sequence>MVVGEFTVSNIAMEEDAREEEKKKGVSTLDLDKFKADVAAQEALAKKGKLHEALEGLLNLEKTARQAEDIAALRAACSAVLAACYSAKEWKLLEENIVLLSKRRGQLRQVIQSFVRQAMGYIDSTPDKATKVSLIKTLQTVTEGKIFVEIERARLTRRLATIQEADGQIQEAADTMQEVPVETFGAMAKSEKIAFILEQVRLCLAKQDYMRAQILARKISPKAFVIRTGEAKGEIGIEGTAIEEAEEGVPSLPELKIKYYQLMIQYHMHSNNYLEVCRAYRSLYESEGITEHADKWTPVLKKICWFAVLTPTYSTAEGSSSDIATLIAATAADKRLADALPLYKQLLDTFQTSEIVRWPLFEATYGAEMTAAPDVFGAAAEGGPKRRADLQLRVVEHNVLTVAKYYTRISMARLAELLDLTQDKAEEAVSKLAVSKAVTVKIDRPAGVVAIGKKPAPEDVLNAWASNIGKLLGLVDKATQMISKESMVHKVPLGV</sequence>
<name>A0A2V0P4U3_9CHLO</name>
<dbReference type="InterPro" id="IPR036388">
    <property type="entry name" value="WH-like_DNA-bd_sf"/>
</dbReference>
<keyword evidence="2 5" id="KW-0647">Proteasome</keyword>
<gene>
    <name evidence="5" type="ORF">Rsub_06181</name>
</gene>
<dbReference type="GO" id="GO:0005634">
    <property type="term" value="C:nucleus"/>
    <property type="evidence" value="ECO:0007669"/>
    <property type="project" value="UniProtKB-ARBA"/>
</dbReference>
<comment type="subunit">
    <text evidence="3">Component of the 19S regulatory particle (RP/PA700) lid subcomplex of the 26S proteasome. The 26S proteasome is composed of a core protease (CP), known as the 20S proteasome, capped at one or both ends by the 19S regulatory particle (RP/PA700). The RP/PA700 complex is composed of at least 17 different subunits in two subcomplexes, the base and the lid, which form the portions proximal and distal to the 20S proteolytic core, respectively.</text>
</comment>
<dbReference type="OrthoDB" id="268763at2759"/>
<dbReference type="InterPro" id="IPR040134">
    <property type="entry name" value="PSMD12/CSN4"/>
</dbReference>
<dbReference type="InterPro" id="IPR000717">
    <property type="entry name" value="PCI_dom"/>
</dbReference>
<dbReference type="Proteomes" id="UP000247498">
    <property type="component" value="Unassembled WGS sequence"/>
</dbReference>
<comment type="caution">
    <text evidence="5">The sequence shown here is derived from an EMBL/GenBank/DDBJ whole genome shotgun (WGS) entry which is preliminary data.</text>
</comment>
<accession>A0A2V0P4U3</accession>
<protein>
    <submittedName>
        <fullName evidence="5">26S proteasome non-ATPase regulatory subunit 12-like</fullName>
    </submittedName>
</protein>
<dbReference type="STRING" id="307507.A0A2V0P4U3"/>
<dbReference type="SMART" id="SM00088">
    <property type="entry name" value="PINT"/>
    <property type="match status" value="1"/>
</dbReference>
<dbReference type="PROSITE" id="PS50250">
    <property type="entry name" value="PCI"/>
    <property type="match status" value="1"/>
</dbReference>
<feature type="domain" description="PCI" evidence="4">
    <location>
        <begin position="275"/>
        <end position="456"/>
    </location>
</feature>